<dbReference type="InterPro" id="IPR045242">
    <property type="entry name" value="Syntaxin"/>
</dbReference>
<comment type="caution">
    <text evidence="13">The sequence shown here is derived from an EMBL/GenBank/DDBJ whole genome shotgun (WGS) entry which is preliminary data.</text>
</comment>
<dbReference type="STRING" id="765915.A0A1Y2HGH0"/>
<evidence type="ECO:0000256" key="11">
    <source>
        <dbReference type="SAM" id="Phobius"/>
    </source>
</evidence>
<dbReference type="SUPFAM" id="SSF47661">
    <property type="entry name" value="t-snare proteins"/>
    <property type="match status" value="1"/>
</dbReference>
<dbReference type="InterPro" id="IPR000727">
    <property type="entry name" value="T_SNARE_dom"/>
</dbReference>
<evidence type="ECO:0000256" key="8">
    <source>
        <dbReference type="ARBA" id="ARBA00023054"/>
    </source>
</evidence>
<evidence type="ECO:0000256" key="5">
    <source>
        <dbReference type="ARBA" id="ARBA00022927"/>
    </source>
</evidence>
<dbReference type="GO" id="GO:0048278">
    <property type="term" value="P:vesicle docking"/>
    <property type="evidence" value="ECO:0007669"/>
    <property type="project" value="TreeGrafter"/>
</dbReference>
<name>A0A1Y2HGH0_9FUNG</name>
<dbReference type="OrthoDB" id="10251371at2759"/>
<dbReference type="PANTHER" id="PTHR19957">
    <property type="entry name" value="SYNTAXIN"/>
    <property type="match status" value="1"/>
</dbReference>
<protein>
    <submittedName>
        <fullName evidence="13">t-SNARE</fullName>
    </submittedName>
</protein>
<evidence type="ECO:0000313" key="13">
    <source>
        <dbReference type="EMBL" id="ORZ33686.1"/>
    </source>
</evidence>
<dbReference type="Proteomes" id="UP000193411">
    <property type="component" value="Unassembled WGS sequence"/>
</dbReference>
<evidence type="ECO:0000256" key="4">
    <source>
        <dbReference type="ARBA" id="ARBA00022692"/>
    </source>
</evidence>
<dbReference type="Pfam" id="PF05739">
    <property type="entry name" value="SNARE"/>
    <property type="match status" value="1"/>
</dbReference>
<evidence type="ECO:0000256" key="7">
    <source>
        <dbReference type="ARBA" id="ARBA00023034"/>
    </source>
</evidence>
<dbReference type="GO" id="GO:0005484">
    <property type="term" value="F:SNAP receptor activity"/>
    <property type="evidence" value="ECO:0007669"/>
    <property type="project" value="InterPro"/>
</dbReference>
<dbReference type="EMBL" id="MCFL01000034">
    <property type="protein sequence ID" value="ORZ33686.1"/>
    <property type="molecule type" value="Genomic_DNA"/>
</dbReference>
<dbReference type="PROSITE" id="PS00914">
    <property type="entry name" value="SYNTAXIN"/>
    <property type="match status" value="1"/>
</dbReference>
<dbReference type="GO" id="GO:0000149">
    <property type="term" value="F:SNARE binding"/>
    <property type="evidence" value="ECO:0007669"/>
    <property type="project" value="TreeGrafter"/>
</dbReference>
<reference evidence="13 14" key="1">
    <citation type="submission" date="2016-07" db="EMBL/GenBank/DDBJ databases">
        <title>Pervasive Adenine N6-methylation of Active Genes in Fungi.</title>
        <authorList>
            <consortium name="DOE Joint Genome Institute"/>
            <person name="Mondo S.J."/>
            <person name="Dannebaum R.O."/>
            <person name="Kuo R.C."/>
            <person name="Labutti K."/>
            <person name="Haridas S."/>
            <person name="Kuo A."/>
            <person name="Salamov A."/>
            <person name="Ahrendt S.R."/>
            <person name="Lipzen A."/>
            <person name="Sullivan W."/>
            <person name="Andreopoulos W.B."/>
            <person name="Clum A."/>
            <person name="Lindquist E."/>
            <person name="Daum C."/>
            <person name="Ramamoorthy G.K."/>
            <person name="Gryganskyi A."/>
            <person name="Culley D."/>
            <person name="Magnuson J.K."/>
            <person name="James T.Y."/>
            <person name="O'Malley M.A."/>
            <person name="Stajich J.E."/>
            <person name="Spatafora J.W."/>
            <person name="Visel A."/>
            <person name="Grigoriev I.V."/>
        </authorList>
    </citation>
    <scope>NUCLEOTIDE SEQUENCE [LARGE SCALE GENOMIC DNA]</scope>
    <source>
        <strain evidence="13 14">PL171</strain>
    </source>
</reference>
<evidence type="ECO:0000256" key="3">
    <source>
        <dbReference type="ARBA" id="ARBA00022448"/>
    </source>
</evidence>
<evidence type="ECO:0000313" key="14">
    <source>
        <dbReference type="Proteomes" id="UP000193411"/>
    </source>
</evidence>
<keyword evidence="4 11" id="KW-0812">Transmembrane</keyword>
<keyword evidence="7" id="KW-0333">Golgi apparatus</keyword>
<comment type="subcellular location">
    <subcellularLocation>
        <location evidence="1">Golgi apparatus membrane</location>
        <topology evidence="1">Single-pass type IV membrane protein</topology>
    </subcellularLocation>
</comment>
<keyword evidence="3" id="KW-0813">Transport</keyword>
<proteinExistence type="inferred from homology"/>
<dbReference type="AlphaFoldDB" id="A0A1Y2HGH0"/>
<feature type="domain" description="T-SNARE coiled-coil homology" evidence="12">
    <location>
        <begin position="225"/>
        <end position="287"/>
    </location>
</feature>
<dbReference type="SMART" id="SM00397">
    <property type="entry name" value="t_SNARE"/>
    <property type="match status" value="1"/>
</dbReference>
<feature type="region of interest" description="Disordered" evidence="10">
    <location>
        <begin position="189"/>
        <end position="216"/>
    </location>
</feature>
<keyword evidence="9 11" id="KW-0472">Membrane</keyword>
<organism evidence="13 14">
    <name type="scientific">Catenaria anguillulae PL171</name>
    <dbReference type="NCBI Taxonomy" id="765915"/>
    <lineage>
        <taxon>Eukaryota</taxon>
        <taxon>Fungi</taxon>
        <taxon>Fungi incertae sedis</taxon>
        <taxon>Blastocladiomycota</taxon>
        <taxon>Blastocladiomycetes</taxon>
        <taxon>Blastocladiales</taxon>
        <taxon>Catenariaceae</taxon>
        <taxon>Catenaria</taxon>
    </lineage>
</organism>
<keyword evidence="14" id="KW-1185">Reference proteome</keyword>
<dbReference type="PANTHER" id="PTHR19957:SF83">
    <property type="entry name" value="SYNTAXIN-16"/>
    <property type="match status" value="1"/>
</dbReference>
<dbReference type="InterPro" id="IPR006012">
    <property type="entry name" value="Syntaxin/epimorphin_CS"/>
</dbReference>
<dbReference type="GO" id="GO:0006906">
    <property type="term" value="P:vesicle fusion"/>
    <property type="evidence" value="ECO:0007669"/>
    <property type="project" value="TreeGrafter"/>
</dbReference>
<keyword evidence="6 11" id="KW-1133">Transmembrane helix</keyword>
<dbReference type="InterPro" id="IPR010989">
    <property type="entry name" value="SNARE"/>
</dbReference>
<dbReference type="GO" id="GO:0006886">
    <property type="term" value="P:intracellular protein transport"/>
    <property type="evidence" value="ECO:0007669"/>
    <property type="project" value="InterPro"/>
</dbReference>
<sequence length="322" mass="35601">MATRSRTALFVQLRQSNPRRSSTARGPPVLESEKVGLIADDATQGGGFDDGSGSHAHAKDLPPVWVDTVEEIESTIERIQHQLNHLDALHKKHLLPGFDDRADTSVAIEQATSAVTTMFRQCQKQIKQFEAAPRSQRAPGQAPLSPQELKLHKNVASSLATRVSALSTQFRKGQSNYMARLKSRAVKSSPLFSLSDTEDDPTSLDPSARPSAFTQSQLTQVDQNEQVIRQREQEVEAIAKTIGEIAELFRDMQTMVVEQGSLLDRIDYNLTVAASNVERGNEELERASGHQVAARKKMLIFLLCLGILFVIILLAIRRRGAK</sequence>
<evidence type="ECO:0000256" key="9">
    <source>
        <dbReference type="ARBA" id="ARBA00023136"/>
    </source>
</evidence>
<accession>A0A1Y2HGH0</accession>
<feature type="transmembrane region" description="Helical" evidence="11">
    <location>
        <begin position="298"/>
        <end position="316"/>
    </location>
</feature>
<keyword evidence="5" id="KW-0653">Protein transport</keyword>
<evidence type="ECO:0000256" key="1">
    <source>
        <dbReference type="ARBA" id="ARBA00004409"/>
    </source>
</evidence>
<keyword evidence="8" id="KW-0175">Coiled coil</keyword>
<dbReference type="GO" id="GO:0000139">
    <property type="term" value="C:Golgi membrane"/>
    <property type="evidence" value="ECO:0007669"/>
    <property type="project" value="UniProtKB-SubCell"/>
</dbReference>
<evidence type="ECO:0000256" key="6">
    <source>
        <dbReference type="ARBA" id="ARBA00022989"/>
    </source>
</evidence>
<dbReference type="GO" id="GO:0031201">
    <property type="term" value="C:SNARE complex"/>
    <property type="evidence" value="ECO:0007669"/>
    <property type="project" value="TreeGrafter"/>
</dbReference>
<evidence type="ECO:0000256" key="10">
    <source>
        <dbReference type="SAM" id="MobiDB-lite"/>
    </source>
</evidence>
<evidence type="ECO:0000256" key="2">
    <source>
        <dbReference type="ARBA" id="ARBA00009063"/>
    </source>
</evidence>
<dbReference type="PROSITE" id="PS50192">
    <property type="entry name" value="T_SNARE"/>
    <property type="match status" value="1"/>
</dbReference>
<evidence type="ECO:0000259" key="12">
    <source>
        <dbReference type="PROSITE" id="PS50192"/>
    </source>
</evidence>
<dbReference type="CDD" id="cd15845">
    <property type="entry name" value="SNARE_syntaxin16"/>
    <property type="match status" value="1"/>
</dbReference>
<comment type="similarity">
    <text evidence="2">Belongs to the syntaxin family.</text>
</comment>
<dbReference type="Gene3D" id="1.20.58.70">
    <property type="match status" value="1"/>
</dbReference>
<gene>
    <name evidence="13" type="ORF">BCR44DRAFT_90553</name>
</gene>